<evidence type="ECO:0000256" key="1">
    <source>
        <dbReference type="ARBA" id="ARBA00001933"/>
    </source>
</evidence>
<comment type="similarity">
    <text evidence="2">Belongs to the ACC deaminase/D-cysteine desulfhydrase family.</text>
</comment>
<dbReference type="PANTHER" id="PTHR43780:SF2">
    <property type="entry name" value="1-AMINOCYCLOPROPANE-1-CARBOXYLATE DEAMINASE-RELATED"/>
    <property type="match status" value="1"/>
</dbReference>
<evidence type="ECO:0000256" key="4">
    <source>
        <dbReference type="PIRSR" id="PIRSR006278-1"/>
    </source>
</evidence>
<feature type="active site" description="Nucleophile" evidence="4">
    <location>
        <position position="98"/>
    </location>
</feature>
<dbReference type="PIRSF" id="PIRSF006278">
    <property type="entry name" value="ACCD_DCysDesulf"/>
    <property type="match status" value="1"/>
</dbReference>
<evidence type="ECO:0000313" key="8">
    <source>
        <dbReference type="RefSeq" id="XP_035671681.1"/>
    </source>
</evidence>
<dbReference type="OMA" id="WVNYADA"/>
<name>A0A9J7KWS4_BRAFL</name>
<reference evidence="8" key="2">
    <citation type="submission" date="2025-08" db="UniProtKB">
        <authorList>
            <consortium name="RefSeq"/>
        </authorList>
    </citation>
    <scope>IDENTIFICATION</scope>
    <source>
        <strain evidence="8">S238N-H82</strain>
        <tissue evidence="8">Testes</tissue>
    </source>
</reference>
<dbReference type="PANTHER" id="PTHR43780">
    <property type="entry name" value="1-AMINOCYCLOPROPANE-1-CARBOXYLATE DEAMINASE-RELATED"/>
    <property type="match status" value="1"/>
</dbReference>
<evidence type="ECO:0000259" key="6">
    <source>
        <dbReference type="Pfam" id="PF00291"/>
    </source>
</evidence>
<evidence type="ECO:0000313" key="7">
    <source>
        <dbReference type="Proteomes" id="UP000001554"/>
    </source>
</evidence>
<accession>A0A9J7KWS4</accession>
<keyword evidence="7" id="KW-1185">Reference proteome</keyword>
<dbReference type="GO" id="GO:0019148">
    <property type="term" value="F:D-cysteine desulfhydrase activity"/>
    <property type="evidence" value="ECO:0000318"/>
    <property type="project" value="GO_Central"/>
</dbReference>
<dbReference type="Proteomes" id="UP000001554">
    <property type="component" value="Chromosome 4"/>
</dbReference>
<protein>
    <submittedName>
        <fullName evidence="8">D-cysteine desulfhydrase 1, mitochondrial</fullName>
    </submittedName>
</protein>
<gene>
    <name evidence="8" type="primary">LOC118412772</name>
</gene>
<comment type="cofactor">
    <cofactor evidence="1">
        <name>pyridoxal 5'-phosphate</name>
        <dbReference type="ChEBI" id="CHEBI:597326"/>
    </cofactor>
</comment>
<dbReference type="InterPro" id="IPR036052">
    <property type="entry name" value="TrpB-like_PALP_sf"/>
</dbReference>
<dbReference type="RefSeq" id="XP_035671681.1">
    <property type="nucleotide sequence ID" value="XM_035815788.1"/>
</dbReference>
<dbReference type="Pfam" id="PF00291">
    <property type="entry name" value="PALP"/>
    <property type="match status" value="1"/>
</dbReference>
<organism evidence="7 8">
    <name type="scientific">Branchiostoma floridae</name>
    <name type="common">Florida lancelet</name>
    <name type="synonym">Amphioxus</name>
    <dbReference type="NCBI Taxonomy" id="7739"/>
    <lineage>
        <taxon>Eukaryota</taxon>
        <taxon>Metazoa</taxon>
        <taxon>Chordata</taxon>
        <taxon>Cephalochordata</taxon>
        <taxon>Leptocardii</taxon>
        <taxon>Amphioxiformes</taxon>
        <taxon>Branchiostomatidae</taxon>
        <taxon>Branchiostoma</taxon>
    </lineage>
</organism>
<feature type="modified residue" description="N6-(pyridoxal phosphate)lysine" evidence="5">
    <location>
        <position position="71"/>
    </location>
</feature>
<dbReference type="KEGG" id="bfo:118412772"/>
<dbReference type="InterPro" id="IPR027278">
    <property type="entry name" value="ACCD_DCysDesulf"/>
</dbReference>
<feature type="domain" description="Tryptophan synthase beta chain-like PALP" evidence="6">
    <location>
        <begin position="35"/>
        <end position="338"/>
    </location>
</feature>
<dbReference type="GeneID" id="118412772"/>
<evidence type="ECO:0000256" key="2">
    <source>
        <dbReference type="ARBA" id="ARBA00008639"/>
    </source>
</evidence>
<sequence length="376" mass="41436">METGKSHRSSVLSTHVPPSWAANLCGIPQWRVQLGMCSTPIHRWKVPGLPEDVELFIKREDMTGCALSGNKVCKLEFQLAEAIRTGCSVIIGCGGRDSNQCRATAVAARRLGLESHFLIKSGDMDPESLGWQSNMLLQRLVGTHLYMVPVADWTEQNVITRMDRLADDIKKGSGKKSYIIPPSGYDLPGLYGYFSVFQDLISQGLFDKYDDLVGPSAGGAMFAGLAIANHLTGTKIKCHGIEVTYTEETVHHRLQHILVDVGLPEIRSQDIIDVISGYQHVGDDDVQKDYDVVVDVAMATGVILDPHYGARAVRGLLRQVNTNRHRFKGNRLLYIHTGGIFSVYEESMQVYLQKKLGTAGVVPWADGNTVPYSTHA</sequence>
<dbReference type="Gene3D" id="3.40.50.1100">
    <property type="match status" value="2"/>
</dbReference>
<keyword evidence="3 5" id="KW-0663">Pyridoxal phosphate</keyword>
<dbReference type="SUPFAM" id="SSF53686">
    <property type="entry name" value="Tryptophan synthase beta subunit-like PLP-dependent enzymes"/>
    <property type="match status" value="1"/>
</dbReference>
<evidence type="ECO:0000256" key="3">
    <source>
        <dbReference type="ARBA" id="ARBA00022898"/>
    </source>
</evidence>
<reference evidence="7" key="1">
    <citation type="journal article" date="2020" name="Nat. Ecol. Evol.">
        <title>Deeply conserved synteny resolves early events in vertebrate evolution.</title>
        <authorList>
            <person name="Simakov O."/>
            <person name="Marletaz F."/>
            <person name="Yue J.X."/>
            <person name="O'Connell B."/>
            <person name="Jenkins J."/>
            <person name="Brandt A."/>
            <person name="Calef R."/>
            <person name="Tung C.H."/>
            <person name="Huang T.K."/>
            <person name="Schmutz J."/>
            <person name="Satoh N."/>
            <person name="Yu J.K."/>
            <person name="Putnam N.H."/>
            <person name="Green R.E."/>
            <person name="Rokhsar D.S."/>
        </authorList>
    </citation>
    <scope>NUCLEOTIDE SEQUENCE [LARGE SCALE GENOMIC DNA]</scope>
    <source>
        <strain evidence="7">S238N-H82</strain>
    </source>
</reference>
<dbReference type="InterPro" id="IPR001926">
    <property type="entry name" value="TrpB-like_PALP"/>
</dbReference>
<proteinExistence type="inferred from homology"/>
<dbReference type="OrthoDB" id="10266364at2759"/>
<evidence type="ECO:0000256" key="5">
    <source>
        <dbReference type="PIRSR" id="PIRSR006278-2"/>
    </source>
</evidence>
<dbReference type="AlphaFoldDB" id="A0A9J7KWS4"/>